<dbReference type="OrthoDB" id="3248123at2"/>
<dbReference type="RefSeq" id="WP_093414361.1">
    <property type="nucleotide sequence ID" value="NZ_FOZX01000001.1"/>
</dbReference>
<evidence type="ECO:0000256" key="1">
    <source>
        <dbReference type="SAM" id="MobiDB-lite"/>
    </source>
</evidence>
<gene>
    <name evidence="3" type="ORF">SAMN05660874_01285</name>
</gene>
<dbReference type="AlphaFoldDB" id="A0A1I6Q0J5"/>
<feature type="domain" description="Xylose isomerase-like TIM barrel" evidence="2">
    <location>
        <begin position="36"/>
        <end position="148"/>
    </location>
</feature>
<keyword evidence="3" id="KW-0413">Isomerase</keyword>
<name>A0A1I6Q0J5_9PSEU</name>
<evidence type="ECO:0000259" key="2">
    <source>
        <dbReference type="Pfam" id="PF01261"/>
    </source>
</evidence>
<feature type="domain" description="Xylose isomerase-like TIM barrel" evidence="2">
    <location>
        <begin position="194"/>
        <end position="283"/>
    </location>
</feature>
<dbReference type="EMBL" id="FOZX01000001">
    <property type="protein sequence ID" value="SFS46009.1"/>
    <property type="molecule type" value="Genomic_DNA"/>
</dbReference>
<feature type="region of interest" description="Disordered" evidence="1">
    <location>
        <begin position="164"/>
        <end position="184"/>
    </location>
</feature>
<reference evidence="4" key="1">
    <citation type="submission" date="2016-10" db="EMBL/GenBank/DDBJ databases">
        <authorList>
            <person name="Varghese N."/>
            <person name="Submissions S."/>
        </authorList>
    </citation>
    <scope>NUCLEOTIDE SEQUENCE [LARGE SCALE GENOMIC DNA]</scope>
    <source>
        <strain evidence="4">DSM 44771</strain>
    </source>
</reference>
<dbReference type="Pfam" id="PF01261">
    <property type="entry name" value="AP_endonuc_2"/>
    <property type="match status" value="2"/>
</dbReference>
<proteinExistence type="predicted"/>
<dbReference type="SUPFAM" id="SSF51658">
    <property type="entry name" value="Xylose isomerase-like"/>
    <property type="match status" value="1"/>
</dbReference>
<evidence type="ECO:0000313" key="3">
    <source>
        <dbReference type="EMBL" id="SFS46009.1"/>
    </source>
</evidence>
<dbReference type="Proteomes" id="UP000198852">
    <property type="component" value="Unassembled WGS sequence"/>
</dbReference>
<dbReference type="STRING" id="95161.SAMN05660874_01285"/>
<keyword evidence="4" id="KW-1185">Reference proteome</keyword>
<protein>
    <submittedName>
        <fullName evidence="3">Sugar phosphate isomerase/epimerase</fullName>
    </submittedName>
</protein>
<organism evidence="3 4">
    <name type="scientific">Saccharopolyspora flava</name>
    <dbReference type="NCBI Taxonomy" id="95161"/>
    <lineage>
        <taxon>Bacteria</taxon>
        <taxon>Bacillati</taxon>
        <taxon>Actinomycetota</taxon>
        <taxon>Actinomycetes</taxon>
        <taxon>Pseudonocardiales</taxon>
        <taxon>Pseudonocardiaceae</taxon>
        <taxon>Saccharopolyspora</taxon>
    </lineage>
</organism>
<dbReference type="Gene3D" id="3.20.20.150">
    <property type="entry name" value="Divalent-metal-dependent TIM barrel enzymes"/>
    <property type="match status" value="1"/>
</dbReference>
<dbReference type="GO" id="GO:0016853">
    <property type="term" value="F:isomerase activity"/>
    <property type="evidence" value="ECO:0007669"/>
    <property type="project" value="UniProtKB-KW"/>
</dbReference>
<dbReference type="PANTHER" id="PTHR12110">
    <property type="entry name" value="HYDROXYPYRUVATE ISOMERASE"/>
    <property type="match status" value="1"/>
</dbReference>
<dbReference type="PANTHER" id="PTHR12110:SF47">
    <property type="match status" value="1"/>
</dbReference>
<dbReference type="InterPro" id="IPR050312">
    <property type="entry name" value="IolE/XylAMocC-like"/>
</dbReference>
<accession>A0A1I6Q0J5</accession>
<dbReference type="InterPro" id="IPR013022">
    <property type="entry name" value="Xyl_isomerase-like_TIM-brl"/>
</dbReference>
<sequence length="296" mass="31900">MTGQPTRPEQQDTPDRIPVGLSSASVWPQPARAAFEMSADLGFDGVEVMVWADAVSQDVKALSRLSEQHGVPVLAVHAPCLLITQRVWSPEPEERLRRAVVVASELGASTVVVHPPFRWQRRYAEAFPELVEELEETSGIRIAVENMFPLRPPNSLNRLRTARSATKGAGSKGNGGLSAFKPSPDPTDVGFRNYTLDLSHAAAAHVDAVELLKRMSSGLAHVHLADGTGAAHDEHLLPGQGNQPCAEVCEALAADGYEGSVVLEVNTRKAKNPQQRADLLAEALLFARLHLEPLGS</sequence>
<dbReference type="InterPro" id="IPR036237">
    <property type="entry name" value="Xyl_isomerase-like_sf"/>
</dbReference>
<evidence type="ECO:0000313" key="4">
    <source>
        <dbReference type="Proteomes" id="UP000198852"/>
    </source>
</evidence>